<feature type="compositionally biased region" description="Basic and acidic residues" evidence="2">
    <location>
        <begin position="233"/>
        <end position="248"/>
    </location>
</feature>
<dbReference type="Pfam" id="PF00069">
    <property type="entry name" value="Pkinase"/>
    <property type="match status" value="1"/>
</dbReference>
<dbReference type="InterPro" id="IPR011009">
    <property type="entry name" value="Kinase-like_dom_sf"/>
</dbReference>
<evidence type="ECO:0000259" key="3">
    <source>
        <dbReference type="PROSITE" id="PS50011"/>
    </source>
</evidence>
<keyword evidence="5" id="KW-1185">Reference proteome</keyword>
<dbReference type="Gene3D" id="1.20.920.10">
    <property type="entry name" value="Bromodomain-like"/>
    <property type="match status" value="1"/>
</dbReference>
<dbReference type="InterPro" id="IPR000719">
    <property type="entry name" value="Prot_kinase_dom"/>
</dbReference>
<dbReference type="EMBL" id="CAJVPK010000086">
    <property type="protein sequence ID" value="CAG8445779.1"/>
    <property type="molecule type" value="Genomic_DNA"/>
</dbReference>
<feature type="compositionally biased region" description="Basic residues" evidence="2">
    <location>
        <begin position="265"/>
        <end position="274"/>
    </location>
</feature>
<comment type="caution">
    <text evidence="4">The sequence shown here is derived from an EMBL/GenBank/DDBJ whole genome shotgun (WGS) entry which is preliminary data.</text>
</comment>
<evidence type="ECO:0000313" key="4">
    <source>
        <dbReference type="EMBL" id="CAG8445779.1"/>
    </source>
</evidence>
<organism evidence="4 5">
    <name type="scientific">Diversispora eburnea</name>
    <dbReference type="NCBI Taxonomy" id="1213867"/>
    <lineage>
        <taxon>Eukaryota</taxon>
        <taxon>Fungi</taxon>
        <taxon>Fungi incertae sedis</taxon>
        <taxon>Mucoromycota</taxon>
        <taxon>Glomeromycotina</taxon>
        <taxon>Glomeromycetes</taxon>
        <taxon>Diversisporales</taxon>
        <taxon>Diversisporaceae</taxon>
        <taxon>Diversispora</taxon>
    </lineage>
</organism>
<evidence type="ECO:0000313" key="5">
    <source>
        <dbReference type="Proteomes" id="UP000789706"/>
    </source>
</evidence>
<feature type="region of interest" description="Disordered" evidence="2">
    <location>
        <begin position="1"/>
        <end position="103"/>
    </location>
</feature>
<dbReference type="Gene3D" id="1.10.510.10">
    <property type="entry name" value="Transferase(Phosphotransferase) domain 1"/>
    <property type="match status" value="1"/>
</dbReference>
<protein>
    <submittedName>
        <fullName evidence="4">5585_t:CDS:1</fullName>
    </submittedName>
</protein>
<proteinExistence type="predicted"/>
<dbReference type="InterPro" id="IPR001487">
    <property type="entry name" value="Bromodomain"/>
</dbReference>
<gene>
    <name evidence="4" type="ORF">DEBURN_LOCUS1781</name>
</gene>
<dbReference type="AlphaFoldDB" id="A0A9N8VF69"/>
<dbReference type="GO" id="GO:0005524">
    <property type="term" value="F:ATP binding"/>
    <property type="evidence" value="ECO:0007669"/>
    <property type="project" value="InterPro"/>
</dbReference>
<dbReference type="PANTHER" id="PTHR44167:SF24">
    <property type="entry name" value="SERINE_THREONINE-PROTEIN KINASE CHK2"/>
    <property type="match status" value="1"/>
</dbReference>
<accession>A0A9N8VF69</accession>
<evidence type="ECO:0000256" key="2">
    <source>
        <dbReference type="SAM" id="MobiDB-lite"/>
    </source>
</evidence>
<dbReference type="InterPro" id="IPR036427">
    <property type="entry name" value="Bromodomain-like_sf"/>
</dbReference>
<dbReference type="Proteomes" id="UP000789706">
    <property type="component" value="Unassembled WGS sequence"/>
</dbReference>
<dbReference type="SUPFAM" id="SSF47370">
    <property type="entry name" value="Bromodomain"/>
    <property type="match status" value="1"/>
</dbReference>
<feature type="compositionally biased region" description="Basic and acidic residues" evidence="2">
    <location>
        <begin position="314"/>
        <end position="356"/>
    </location>
</feature>
<feature type="domain" description="Protein kinase" evidence="3">
    <location>
        <begin position="780"/>
        <end position="1045"/>
    </location>
</feature>
<dbReference type="GO" id="GO:0044773">
    <property type="term" value="P:mitotic DNA damage checkpoint signaling"/>
    <property type="evidence" value="ECO:0007669"/>
    <property type="project" value="TreeGrafter"/>
</dbReference>
<reference evidence="4" key="1">
    <citation type="submission" date="2021-06" db="EMBL/GenBank/DDBJ databases">
        <authorList>
            <person name="Kallberg Y."/>
            <person name="Tangrot J."/>
            <person name="Rosling A."/>
        </authorList>
    </citation>
    <scope>NUCLEOTIDE SEQUENCE</scope>
    <source>
        <strain evidence="4">AZ414A</strain>
    </source>
</reference>
<dbReference type="SUPFAM" id="SSF56112">
    <property type="entry name" value="Protein kinase-like (PK-like)"/>
    <property type="match status" value="1"/>
</dbReference>
<dbReference type="GO" id="GO:0005737">
    <property type="term" value="C:cytoplasm"/>
    <property type="evidence" value="ECO:0007669"/>
    <property type="project" value="TreeGrafter"/>
</dbReference>
<dbReference type="GO" id="GO:0006325">
    <property type="term" value="P:chromatin organization"/>
    <property type="evidence" value="ECO:0007669"/>
    <property type="project" value="UniProtKB-ARBA"/>
</dbReference>
<dbReference type="PROSITE" id="PS50011">
    <property type="entry name" value="PROTEIN_KINASE_DOM"/>
    <property type="match status" value="1"/>
</dbReference>
<keyword evidence="1" id="KW-0103">Bromodomain</keyword>
<dbReference type="GO" id="GO:0004674">
    <property type="term" value="F:protein serine/threonine kinase activity"/>
    <property type="evidence" value="ECO:0007669"/>
    <property type="project" value="TreeGrafter"/>
</dbReference>
<dbReference type="OrthoDB" id="4062651at2759"/>
<feature type="region of interest" description="Disordered" evidence="2">
    <location>
        <begin position="233"/>
        <end position="367"/>
    </location>
</feature>
<feature type="compositionally biased region" description="Low complexity" evidence="2">
    <location>
        <begin position="300"/>
        <end position="313"/>
    </location>
</feature>
<dbReference type="GO" id="GO:0005634">
    <property type="term" value="C:nucleus"/>
    <property type="evidence" value="ECO:0007669"/>
    <property type="project" value="TreeGrafter"/>
</dbReference>
<evidence type="ECO:0000256" key="1">
    <source>
        <dbReference type="ARBA" id="ARBA00023117"/>
    </source>
</evidence>
<dbReference type="Pfam" id="PF00439">
    <property type="entry name" value="Bromodomain"/>
    <property type="match status" value="1"/>
</dbReference>
<name>A0A9N8VF69_9GLOM</name>
<feature type="compositionally biased region" description="Polar residues" evidence="2">
    <location>
        <begin position="32"/>
        <end position="69"/>
    </location>
</feature>
<dbReference type="PANTHER" id="PTHR44167">
    <property type="entry name" value="OVARIAN-SPECIFIC SERINE/THREONINE-PROTEIN KINASE LOK-RELATED"/>
    <property type="match status" value="1"/>
</dbReference>
<dbReference type="SMART" id="SM00220">
    <property type="entry name" value="S_TKc"/>
    <property type="match status" value="1"/>
</dbReference>
<feature type="compositionally biased region" description="Polar residues" evidence="2">
    <location>
        <begin position="357"/>
        <end position="367"/>
    </location>
</feature>
<feature type="compositionally biased region" description="Polar residues" evidence="2">
    <location>
        <begin position="253"/>
        <end position="264"/>
    </location>
</feature>
<sequence>MPQGQRRQTRHDNIPRAIGRRRNNNHNNHNNASPSERGSLPDSQTSSPSFYPNTPVDNQSVPLPSQQHPNYYFHRGYSLPPIHIDNDTNSEPSSLPRRTFSEGRRSFQNSINDHSLFHVNHHFSPVIDPSLYQVRPSEFNWQLPYPPRYDWAQQTVPTNPTRVSPPQIHGPNYLHPHNGEHLNDNSVNDWRPSTNDNTASEWQVISPNEVDRKAEDEIIIDTPRLGRKRAKKVEEEIKGTNSRKRVEDVVVTDTGNDEQSGTSKLRNRGRKKVKTINGEEEEIATRRRGRKKVKIEEEASQSSTTAESSSKAANNEKNEKTEKVEKNEKTDKTDKKEKNDKSVKDNDVSKITEEKLSNVQQEDSNATVMSTNPNAEKKVVRRRKGVVSVDSHTSDNHNNNPLVTVVSRKRRKVDDKGKGKETDHNEEQLFAQGNGLVATQMTTATLTKEAEELYKFFQSLVVPTPPLKREQMLRLGTYVFDQMLSQAFARPFVNPESESAVYYRSIIKDLMDLSTAETKLWGRQYSTPTKGNTPEGMESFLKANEVKLPHEEFNMMNFSPDRESRVFIVPIYTLQENNRTGPHRKLKERVADRLDPLSRPICEAFEAEILPPMNFNPSSSTRNFGRLYIVHGRNALNECRDSKDAILIILKDVNYNKTDVTLKCNAIIAKPFGKLVELDSIGFPELTDARAWIKCAYHDRVMINTQITRKFFDKYVKSSFAVQEYHPSLCWTSELHETFLNSLGLHHRVDQNLSDEQSLWAKLSQEAASRGVPCEEFQTLGHIKVKAEGAYKRVFHYSEDNTFVVQNFKEINDRTLEIRIREAVCCLKIKGAANTGQICSLYKGPGDELVGMSMTRYQQTLKEYVFDSRRTLTGEQKYVLIHDMIRGINALHRVGFAHRDLSEVNMMVTETDKLLSDGSVMPELVIIDFGKAEFTRPADMMKWSVGENDKNVLPNPIDPCSEDIYGIGILAWRTFSGQAPWSGVLDTDLKELRSIVGDSIKISFYIEKDVRGVKSKEFLYRCITVEPQTRDSAESLLSWYVRPEIKEELIKEWRTAGRIRKEKKW</sequence>